<keyword evidence="2" id="KW-1185">Reference proteome</keyword>
<dbReference type="SUPFAM" id="SSF56281">
    <property type="entry name" value="Metallo-hydrolase/oxidoreductase"/>
    <property type="match status" value="1"/>
</dbReference>
<organism evidence="1 2">
    <name type="scientific">Nocardia colli</name>
    <dbReference type="NCBI Taxonomy" id="2545717"/>
    <lineage>
        <taxon>Bacteria</taxon>
        <taxon>Bacillati</taxon>
        <taxon>Actinomycetota</taxon>
        <taxon>Actinomycetes</taxon>
        <taxon>Mycobacteriales</taxon>
        <taxon>Nocardiaceae</taxon>
        <taxon>Nocardia</taxon>
    </lineage>
</organism>
<reference evidence="1 2" key="1">
    <citation type="submission" date="2019-09" db="EMBL/GenBank/DDBJ databases">
        <authorList>
            <person name="Wang X."/>
        </authorList>
    </citation>
    <scope>NUCLEOTIDE SEQUENCE [LARGE SCALE GENOMIC DNA]</scope>
    <source>
        <strain evidence="1 2">CICC 11023</strain>
    </source>
</reference>
<comment type="caution">
    <text evidence="1">The sequence shown here is derived from an EMBL/GenBank/DDBJ whole genome shotgun (WGS) entry which is preliminary data.</text>
</comment>
<dbReference type="PANTHER" id="PTHR36839:SF1">
    <property type="entry name" value="METALLO-BETA-LACTAMASE FAMILY PROTEIN (AFU_ORTHOLOGUE AFUA_5G12770)"/>
    <property type="match status" value="1"/>
</dbReference>
<dbReference type="Gene3D" id="3.60.15.10">
    <property type="entry name" value="Ribonuclease Z/Hydroxyacylglutathione hydrolase-like"/>
    <property type="match status" value="1"/>
</dbReference>
<dbReference type="EMBL" id="VXLC01000015">
    <property type="protein sequence ID" value="KAA8885447.1"/>
    <property type="molecule type" value="Genomic_DNA"/>
</dbReference>
<dbReference type="Proteomes" id="UP000323876">
    <property type="component" value="Unassembled WGS sequence"/>
</dbReference>
<gene>
    <name evidence="1" type="ORF">F3087_27810</name>
</gene>
<evidence type="ECO:0000313" key="2">
    <source>
        <dbReference type="Proteomes" id="UP000323876"/>
    </source>
</evidence>
<evidence type="ECO:0000313" key="1">
    <source>
        <dbReference type="EMBL" id="KAA8885447.1"/>
    </source>
</evidence>
<sequence length="270" mass="29804">MWKICRTCAVEHAGGAEVCRICADERQWVPAEGQLWVTLDKLVADGHKVVVRELEPDMFGVTVEPEVGIGQESHLVRTAAGNVLWDVTGYVDADAARRVLELGAVVAIVPSHPHHYGVQVEWSRLLGGVPVYVPESDLQWVARPDPVIRPWSDRLELLPGITVRQLGGHFAGSSVLHWAAGAAGKGVLFSADTIQANPDRKTVAFMRSYPNRIPLSGAVVDRVTTTAEEFEFDRLYDNFGKTIDTDARAIIRRSADRHIGWVRGDFDHLT</sequence>
<dbReference type="InterPro" id="IPR036866">
    <property type="entry name" value="RibonucZ/Hydroxyglut_hydro"/>
</dbReference>
<dbReference type="GO" id="GO:0016787">
    <property type="term" value="F:hydrolase activity"/>
    <property type="evidence" value="ECO:0007669"/>
    <property type="project" value="UniProtKB-KW"/>
</dbReference>
<proteinExistence type="predicted"/>
<dbReference type="AlphaFoldDB" id="A0A5N0E7P3"/>
<name>A0A5N0E7P3_9NOCA</name>
<keyword evidence="1" id="KW-0378">Hydrolase</keyword>
<dbReference type="PANTHER" id="PTHR36839">
    <property type="entry name" value="METALLO-BETA-LACTAMASE FAMILY PROTEIN (AFU_ORTHOLOGUE AFUA_5G12770)"/>
    <property type="match status" value="1"/>
</dbReference>
<accession>A0A5N0E7P3</accession>
<protein>
    <submittedName>
        <fullName evidence="1">Hydrolase</fullName>
    </submittedName>
</protein>
<dbReference type="OrthoDB" id="2373347at2"/>